<evidence type="ECO:0000256" key="5">
    <source>
        <dbReference type="ARBA" id="ARBA00022741"/>
    </source>
</evidence>
<evidence type="ECO:0000256" key="4">
    <source>
        <dbReference type="ARBA" id="ARBA00022679"/>
    </source>
</evidence>
<evidence type="ECO:0000256" key="11">
    <source>
        <dbReference type="SAM" id="MobiDB-lite"/>
    </source>
</evidence>
<dbReference type="CTD" id="8576704"/>
<evidence type="ECO:0000313" key="16">
    <source>
        <dbReference type="WormBase" id="CBG19698"/>
    </source>
</evidence>
<dbReference type="FunFam" id="1.10.510.10:FF:001024">
    <property type="entry name" value="AGC protein kinase"/>
    <property type="match status" value="1"/>
</dbReference>
<dbReference type="Pfam" id="PF00069">
    <property type="entry name" value="Pkinase"/>
    <property type="match status" value="1"/>
</dbReference>
<dbReference type="InterPro" id="IPR000961">
    <property type="entry name" value="AGC-kinase_C"/>
</dbReference>
<dbReference type="GO" id="GO:0004674">
    <property type="term" value="F:protein serine/threonine kinase activity"/>
    <property type="evidence" value="ECO:0000318"/>
    <property type="project" value="GO_Central"/>
</dbReference>
<organism evidence="14 15">
    <name type="scientific">Caenorhabditis briggsae</name>
    <dbReference type="NCBI Taxonomy" id="6238"/>
    <lineage>
        <taxon>Eukaryota</taxon>
        <taxon>Metazoa</taxon>
        <taxon>Ecdysozoa</taxon>
        <taxon>Nematoda</taxon>
        <taxon>Chromadorea</taxon>
        <taxon>Rhabditida</taxon>
        <taxon>Rhabditina</taxon>
        <taxon>Rhabditomorpha</taxon>
        <taxon>Rhabditoidea</taxon>
        <taxon>Rhabditidae</taxon>
        <taxon>Peloderinae</taxon>
        <taxon>Caenorhabditis</taxon>
    </lineage>
</organism>
<dbReference type="GO" id="GO:0005524">
    <property type="term" value="F:ATP binding"/>
    <property type="evidence" value="ECO:0007669"/>
    <property type="project" value="UniProtKB-UniRule"/>
</dbReference>
<dbReference type="PROSITE" id="PS50011">
    <property type="entry name" value="PROTEIN_KINASE_DOM"/>
    <property type="match status" value="1"/>
</dbReference>
<evidence type="ECO:0000313" key="14">
    <source>
        <dbReference type="EMBL" id="CAP36901.2"/>
    </source>
</evidence>
<gene>
    <name evidence="14 16" type="ORF">CBG19698</name>
    <name evidence="14" type="ORF">CBG_19698</name>
</gene>
<keyword evidence="6" id="KW-0418">Kinase</keyword>
<evidence type="ECO:0000256" key="9">
    <source>
        <dbReference type="ARBA" id="ARBA00048679"/>
    </source>
</evidence>
<dbReference type="Gene3D" id="3.30.200.20">
    <property type="entry name" value="Phosphorylase Kinase, domain 1"/>
    <property type="match status" value="1"/>
</dbReference>
<dbReference type="KEGG" id="cbr:CBG_19698"/>
<sequence>MHRLSQRFLGSVHVPTSPATSPPCSPHPKIQRQFLLFPPPPNMDRLKSDITREKQIVDRCKKSIDRKEPYDLMSMKQQIDVGYLSSSASKNSVKKFQISLSKITALKMRLFHMQNNSTIDTNTYTSPSSNLNKQIRNTQAMYFGARKVRESLIKEESPNEKVLRETEQTILMLNEKLELLIKCSNQKESIGTPISVRRSRDGSKKDCTLPVQVSGLLNIRVTGLADLPNNTKPRFGNYASEYLAQSIKKKRSVFGRHGFRRHHRVPAPNDYIVMIHVGGKEVATMVWNEKKTMVGGDEESIQLFKSRQLDFEVYHTDSRSLCAIGSMRLESLLDEHDAKGPFATFAHMSVDLIPQGSLYFQTTYSDPKQTLDKKIEESYTDGSSKLSLSMRKSGSILARGSQTRFNPRTPISMSQFLPPSTSTVKPCRIDSMDSYRVLKERIGHGAFGVVQLGQRIEDDMYCAIKIIERDPTTGKLETGELKTLRNISHPFICELLASFVENDAVHLILEFCEAGDLHTHLSFTDQGFAKEHVTYFAASIVLAVEYLHNNLYIHRDLKTENMMLTRGGILKVIDFGLCKKLSSRGEKLNEIVGTNTHLAAEVLRREPYGIESDWWAVGVSLYQLRTREQPFFDSRVDEMRRNSRVHDWYTFNDLLISFMALHPEARLGYYSTDDVKKHPFFMETDFDAILHSTRPPPYLPLLNPHLDLRYFHDDDESEIDTSVSSYSSTNSFQNNNYKDLVL</sequence>
<evidence type="ECO:0000256" key="8">
    <source>
        <dbReference type="ARBA" id="ARBA00047899"/>
    </source>
</evidence>
<dbReference type="GO" id="GO:0035556">
    <property type="term" value="P:intracellular signal transduction"/>
    <property type="evidence" value="ECO:0000318"/>
    <property type="project" value="GO_Central"/>
</dbReference>
<dbReference type="SUPFAM" id="SSF56112">
    <property type="entry name" value="Protein kinase-like (PK-like)"/>
    <property type="match status" value="1"/>
</dbReference>
<evidence type="ECO:0000256" key="6">
    <source>
        <dbReference type="ARBA" id="ARBA00022777"/>
    </source>
</evidence>
<protein>
    <recommendedName>
        <fullName evidence="2">non-specific serine/threonine protein kinase</fullName>
        <ecNumber evidence="2">2.7.11.1</ecNumber>
    </recommendedName>
</protein>
<reference evidence="14 15" key="2">
    <citation type="journal article" date="2011" name="PLoS Genet.">
        <title>Caenorhabditis briggsae recombinant inbred line genotypes reveal inter-strain incompatibility and the evolution of recombination.</title>
        <authorList>
            <person name="Ross J.A."/>
            <person name="Koboldt D.C."/>
            <person name="Staisch J.E."/>
            <person name="Chamberlin H.M."/>
            <person name="Gupta B.P."/>
            <person name="Miller R.D."/>
            <person name="Baird S.E."/>
            <person name="Haag E.S."/>
        </authorList>
    </citation>
    <scope>NUCLEOTIDE SEQUENCE [LARGE SCALE GENOMIC DNA]</scope>
    <source>
        <strain evidence="14 15">AF16</strain>
    </source>
</reference>
<evidence type="ECO:0000256" key="2">
    <source>
        <dbReference type="ARBA" id="ARBA00012513"/>
    </source>
</evidence>
<keyword evidence="7 10" id="KW-0067">ATP-binding</keyword>
<evidence type="ECO:0000313" key="15">
    <source>
        <dbReference type="Proteomes" id="UP000008549"/>
    </source>
</evidence>
<dbReference type="PANTHER" id="PTHR24356">
    <property type="entry name" value="SERINE/THREONINE-PROTEIN KINASE"/>
    <property type="match status" value="1"/>
</dbReference>
<comment type="similarity">
    <text evidence="1">Belongs to the protein kinase superfamily. AGC Ser/Thr protein kinase family.</text>
</comment>
<evidence type="ECO:0000259" key="12">
    <source>
        <dbReference type="PROSITE" id="PS50011"/>
    </source>
</evidence>
<dbReference type="InterPro" id="IPR008271">
    <property type="entry name" value="Ser/Thr_kinase_AS"/>
</dbReference>
<comment type="catalytic activity">
    <reaction evidence="9">
        <text>L-seryl-[protein] + ATP = O-phospho-L-seryl-[protein] + ADP + H(+)</text>
        <dbReference type="Rhea" id="RHEA:17989"/>
        <dbReference type="Rhea" id="RHEA-COMP:9863"/>
        <dbReference type="Rhea" id="RHEA-COMP:11604"/>
        <dbReference type="ChEBI" id="CHEBI:15378"/>
        <dbReference type="ChEBI" id="CHEBI:29999"/>
        <dbReference type="ChEBI" id="CHEBI:30616"/>
        <dbReference type="ChEBI" id="CHEBI:83421"/>
        <dbReference type="ChEBI" id="CHEBI:456216"/>
        <dbReference type="EC" id="2.7.11.1"/>
    </reaction>
</comment>
<evidence type="ECO:0000256" key="1">
    <source>
        <dbReference type="ARBA" id="ARBA00009903"/>
    </source>
</evidence>
<evidence type="ECO:0000256" key="3">
    <source>
        <dbReference type="ARBA" id="ARBA00022527"/>
    </source>
</evidence>
<dbReference type="PROSITE" id="PS00107">
    <property type="entry name" value="PROTEIN_KINASE_ATP"/>
    <property type="match status" value="1"/>
</dbReference>
<dbReference type="EMBL" id="HE600934">
    <property type="protein sequence ID" value="CAP36901.2"/>
    <property type="molecule type" value="Genomic_DNA"/>
</dbReference>
<feature type="region of interest" description="Disordered" evidence="11">
    <location>
        <begin position="1"/>
        <end position="26"/>
    </location>
</feature>
<dbReference type="PROSITE" id="PS51285">
    <property type="entry name" value="AGC_KINASE_CTER"/>
    <property type="match status" value="1"/>
</dbReference>
<dbReference type="AlphaFoldDB" id="A8XW82"/>
<comment type="catalytic activity">
    <reaction evidence="8">
        <text>L-threonyl-[protein] + ATP = O-phospho-L-threonyl-[protein] + ADP + H(+)</text>
        <dbReference type="Rhea" id="RHEA:46608"/>
        <dbReference type="Rhea" id="RHEA-COMP:11060"/>
        <dbReference type="Rhea" id="RHEA-COMP:11605"/>
        <dbReference type="ChEBI" id="CHEBI:15378"/>
        <dbReference type="ChEBI" id="CHEBI:30013"/>
        <dbReference type="ChEBI" id="CHEBI:30616"/>
        <dbReference type="ChEBI" id="CHEBI:61977"/>
        <dbReference type="ChEBI" id="CHEBI:456216"/>
        <dbReference type="EC" id="2.7.11.1"/>
    </reaction>
</comment>
<evidence type="ECO:0000256" key="7">
    <source>
        <dbReference type="ARBA" id="ARBA00022840"/>
    </source>
</evidence>
<dbReference type="WormBase" id="CBG19698">
    <property type="protein sequence ID" value="CBP39756"/>
    <property type="gene ID" value="WBGene00038872"/>
</dbReference>
<proteinExistence type="inferred from homology"/>
<dbReference type="FunCoup" id="A8XW82">
    <property type="interactions" value="6"/>
</dbReference>
<dbReference type="OMA" id="WNEKKTM"/>
<dbReference type="PROSITE" id="PS00108">
    <property type="entry name" value="PROTEIN_KINASE_ST"/>
    <property type="match status" value="1"/>
</dbReference>
<dbReference type="PANTHER" id="PTHR24356:SF237">
    <property type="entry name" value="PROTEIN KINASE DOMAIN-CONTAINING PROTEIN"/>
    <property type="match status" value="1"/>
</dbReference>
<keyword evidence="5 10" id="KW-0547">Nucleotide-binding</keyword>
<dbReference type="InParanoid" id="A8XW82"/>
<dbReference type="STRING" id="6238.A8XW82"/>
<evidence type="ECO:0000256" key="10">
    <source>
        <dbReference type="PROSITE-ProRule" id="PRU10141"/>
    </source>
</evidence>
<feature type="domain" description="Protein kinase" evidence="12">
    <location>
        <begin position="436"/>
        <end position="681"/>
    </location>
</feature>
<dbReference type="InterPro" id="IPR000719">
    <property type="entry name" value="Prot_kinase_dom"/>
</dbReference>
<accession>A8XW82</accession>
<dbReference type="InterPro" id="IPR050236">
    <property type="entry name" value="Ser_Thr_kinase_AGC"/>
</dbReference>
<dbReference type="InterPro" id="IPR017441">
    <property type="entry name" value="Protein_kinase_ATP_BS"/>
</dbReference>
<dbReference type="HOGENOM" id="CLU_406107_0_0_1"/>
<dbReference type="InterPro" id="IPR011009">
    <property type="entry name" value="Kinase-like_dom_sf"/>
</dbReference>
<keyword evidence="15" id="KW-1185">Reference proteome</keyword>
<dbReference type="eggNOG" id="KOG0694">
    <property type="taxonomic scope" value="Eukaryota"/>
</dbReference>
<feature type="domain" description="AGC-kinase C-terminal" evidence="13">
    <location>
        <begin position="682"/>
        <end position="742"/>
    </location>
</feature>
<keyword evidence="3" id="KW-0723">Serine/threonine-protein kinase</keyword>
<feature type="binding site" evidence="10">
    <location>
        <position position="465"/>
    </location>
    <ligand>
        <name>ATP</name>
        <dbReference type="ChEBI" id="CHEBI:30616"/>
    </ligand>
</feature>
<evidence type="ECO:0000259" key="13">
    <source>
        <dbReference type="PROSITE" id="PS51285"/>
    </source>
</evidence>
<dbReference type="Gene3D" id="1.10.510.10">
    <property type="entry name" value="Transferase(Phosphotransferase) domain 1"/>
    <property type="match status" value="1"/>
</dbReference>
<reference evidence="14 15" key="1">
    <citation type="journal article" date="2003" name="PLoS Biol.">
        <title>The genome sequence of Caenorhabditis briggsae: a platform for comparative genomics.</title>
        <authorList>
            <person name="Stein L.D."/>
            <person name="Bao Z."/>
            <person name="Blasiar D."/>
            <person name="Blumenthal T."/>
            <person name="Brent M.R."/>
            <person name="Chen N."/>
            <person name="Chinwalla A."/>
            <person name="Clarke L."/>
            <person name="Clee C."/>
            <person name="Coghlan A."/>
            <person name="Coulson A."/>
            <person name="D'Eustachio P."/>
            <person name="Fitch D.H."/>
            <person name="Fulton L.A."/>
            <person name="Fulton R.E."/>
            <person name="Griffiths-Jones S."/>
            <person name="Harris T.W."/>
            <person name="Hillier L.W."/>
            <person name="Kamath R."/>
            <person name="Kuwabara P.E."/>
            <person name="Mardis E.R."/>
            <person name="Marra M.A."/>
            <person name="Miner T.L."/>
            <person name="Minx P."/>
            <person name="Mullikin J.C."/>
            <person name="Plumb R.W."/>
            <person name="Rogers J."/>
            <person name="Schein J.E."/>
            <person name="Sohrmann M."/>
            <person name="Spieth J."/>
            <person name="Stajich J.E."/>
            <person name="Wei C."/>
            <person name="Willey D."/>
            <person name="Wilson R.K."/>
            <person name="Durbin R."/>
            <person name="Waterston R.H."/>
        </authorList>
    </citation>
    <scope>NUCLEOTIDE SEQUENCE [LARGE SCALE GENOMIC DNA]</scope>
    <source>
        <strain evidence="14 15">AF16</strain>
    </source>
</reference>
<dbReference type="EC" id="2.7.11.1" evidence="2"/>
<dbReference type="RefSeq" id="XP_045096846.1">
    <property type="nucleotide sequence ID" value="XM_045243577.1"/>
</dbReference>
<dbReference type="Proteomes" id="UP000008549">
    <property type="component" value="Unassembled WGS sequence"/>
</dbReference>
<dbReference type="GeneID" id="8576704"/>
<keyword evidence="4" id="KW-0808">Transferase</keyword>
<name>A8XW82_CAEBR</name>
<dbReference type="SMART" id="SM00220">
    <property type="entry name" value="S_TKc"/>
    <property type="match status" value="1"/>
</dbReference>